<accession>A0ABM0JEB6</accession>
<protein>
    <submittedName>
        <fullName evidence="3">Craniofacial development protein 2-like</fullName>
    </submittedName>
</protein>
<dbReference type="CDD" id="cd09076">
    <property type="entry name" value="L1-EN"/>
    <property type="match status" value="1"/>
</dbReference>
<dbReference type="Gene3D" id="3.60.10.10">
    <property type="entry name" value="Endonuclease/exonuclease/phosphatase"/>
    <property type="match status" value="1"/>
</dbReference>
<sequence>MSNELAYTIPERSSPGSPRTAPSAVVHQNGGEKCATDAQKIRARNNISIGTWNVRTLRTAGKLEELTYEMDRYQWAVLGLCEVRWKKFGKITTHEGHKLYLRGEEDKHMNGFGFFIHKDIVNTVMGCRPISRRLITIRLRAVPFNITIIQAYAPTSDYDEQAVEGFYDQIQEVIDQTPIKDTIVVQGDWKAKHHGDGHGTVQVENITTRLTTSRRWTWNSPSGEHHDQIDYITEMDMAQSKWRTSRPD</sequence>
<dbReference type="Proteomes" id="UP000694888">
    <property type="component" value="Unplaced"/>
</dbReference>
<dbReference type="GeneID" id="101861421"/>
<dbReference type="SUPFAM" id="SSF56219">
    <property type="entry name" value="DNase I-like"/>
    <property type="match status" value="1"/>
</dbReference>
<dbReference type="InterPro" id="IPR036691">
    <property type="entry name" value="Endo/exonu/phosph_ase_sf"/>
</dbReference>
<gene>
    <name evidence="3" type="primary">LOC101861421</name>
</gene>
<evidence type="ECO:0000313" key="3">
    <source>
        <dbReference type="RefSeq" id="XP_005091763.2"/>
    </source>
</evidence>
<keyword evidence="2" id="KW-1185">Reference proteome</keyword>
<evidence type="ECO:0000313" key="2">
    <source>
        <dbReference type="Proteomes" id="UP000694888"/>
    </source>
</evidence>
<evidence type="ECO:0000256" key="1">
    <source>
        <dbReference type="SAM" id="MobiDB-lite"/>
    </source>
</evidence>
<name>A0ABM0JEB6_APLCA</name>
<reference evidence="3" key="1">
    <citation type="submission" date="2025-08" db="UniProtKB">
        <authorList>
            <consortium name="RefSeq"/>
        </authorList>
    </citation>
    <scope>IDENTIFICATION</scope>
</reference>
<dbReference type="RefSeq" id="XP_005091763.2">
    <property type="nucleotide sequence ID" value="XM_005091706.2"/>
</dbReference>
<proteinExistence type="predicted"/>
<organism evidence="2 3">
    <name type="scientific">Aplysia californica</name>
    <name type="common">California sea hare</name>
    <dbReference type="NCBI Taxonomy" id="6500"/>
    <lineage>
        <taxon>Eukaryota</taxon>
        <taxon>Metazoa</taxon>
        <taxon>Spiralia</taxon>
        <taxon>Lophotrochozoa</taxon>
        <taxon>Mollusca</taxon>
        <taxon>Gastropoda</taxon>
        <taxon>Heterobranchia</taxon>
        <taxon>Euthyneura</taxon>
        <taxon>Tectipleura</taxon>
        <taxon>Aplysiida</taxon>
        <taxon>Aplysioidea</taxon>
        <taxon>Aplysiidae</taxon>
        <taxon>Aplysia</taxon>
    </lineage>
</organism>
<feature type="region of interest" description="Disordered" evidence="1">
    <location>
        <begin position="1"/>
        <end position="25"/>
    </location>
</feature>